<evidence type="ECO:0000256" key="12">
    <source>
        <dbReference type="SAM" id="Phobius"/>
    </source>
</evidence>
<keyword evidence="5" id="KW-1003">Cell membrane</keyword>
<reference evidence="14 15" key="1">
    <citation type="submission" date="2014-01" db="EMBL/GenBank/DDBJ databases">
        <title>Roseivivax isoporae LMG 25204 Genome Sequencing.</title>
        <authorList>
            <person name="Lai Q."/>
            <person name="Li G."/>
            <person name="Shao Z."/>
        </authorList>
    </citation>
    <scope>NUCLEOTIDE SEQUENCE [LARGE SCALE GENOMIC DNA]</scope>
    <source>
        <strain evidence="14 15">LMG 25204</strain>
    </source>
</reference>
<dbReference type="STRING" id="1449351.RISW2_10725"/>
<dbReference type="PANTHER" id="PTHR43867">
    <property type="entry name" value="CELLULOSE SYNTHASE CATALYTIC SUBUNIT A [UDP-FORMING]"/>
    <property type="match status" value="1"/>
</dbReference>
<feature type="domain" description="Glycosyltransferase 2-like" evidence="13">
    <location>
        <begin position="185"/>
        <end position="394"/>
    </location>
</feature>
<feature type="transmembrane region" description="Helical" evidence="12">
    <location>
        <begin position="46"/>
        <end position="73"/>
    </location>
</feature>
<feature type="transmembrane region" description="Helical" evidence="12">
    <location>
        <begin position="491"/>
        <end position="512"/>
    </location>
</feature>
<dbReference type="InterPro" id="IPR001173">
    <property type="entry name" value="Glyco_trans_2-like"/>
</dbReference>
<comment type="similarity">
    <text evidence="3">Belongs to the glycosyltransferase 2 family. OpgH subfamily.</text>
</comment>
<dbReference type="NCBIfam" id="NF003962">
    <property type="entry name" value="PRK05454.2-5"/>
    <property type="match status" value="1"/>
</dbReference>
<keyword evidence="7" id="KW-0328">Glycosyltransferase</keyword>
<keyword evidence="15" id="KW-1185">Reference proteome</keyword>
<dbReference type="PATRIC" id="fig|1449351.3.peg.3202"/>
<evidence type="ECO:0000256" key="3">
    <source>
        <dbReference type="ARBA" id="ARBA00009337"/>
    </source>
</evidence>
<name>X7F553_9RHOB</name>
<dbReference type="Gene3D" id="3.90.550.10">
    <property type="entry name" value="Spore Coat Polysaccharide Biosynthesis Protein SpsA, Chain A"/>
    <property type="match status" value="1"/>
</dbReference>
<evidence type="ECO:0000256" key="6">
    <source>
        <dbReference type="ARBA" id="ARBA00022519"/>
    </source>
</evidence>
<dbReference type="InterPro" id="IPR050321">
    <property type="entry name" value="Glycosyltr_2/OpgH_subfam"/>
</dbReference>
<evidence type="ECO:0000256" key="7">
    <source>
        <dbReference type="ARBA" id="ARBA00022676"/>
    </source>
</evidence>
<evidence type="ECO:0000313" key="14">
    <source>
        <dbReference type="EMBL" id="ETX27935.1"/>
    </source>
</evidence>
<dbReference type="EMBL" id="JAME01000025">
    <property type="protein sequence ID" value="ETX27935.1"/>
    <property type="molecule type" value="Genomic_DNA"/>
</dbReference>
<keyword evidence="10 12" id="KW-1133">Transmembrane helix</keyword>
<proteinExistence type="inferred from homology"/>
<evidence type="ECO:0000256" key="10">
    <source>
        <dbReference type="ARBA" id="ARBA00022989"/>
    </source>
</evidence>
<dbReference type="NCBIfam" id="NF003958">
    <property type="entry name" value="PRK05454.2-1"/>
    <property type="match status" value="1"/>
</dbReference>
<feature type="transmembrane region" description="Helical" evidence="12">
    <location>
        <begin position="360"/>
        <end position="381"/>
    </location>
</feature>
<dbReference type="GO" id="GO:0016758">
    <property type="term" value="F:hexosyltransferase activity"/>
    <property type="evidence" value="ECO:0007669"/>
    <property type="project" value="TreeGrafter"/>
</dbReference>
<accession>X7F553</accession>
<evidence type="ECO:0000256" key="9">
    <source>
        <dbReference type="ARBA" id="ARBA00022692"/>
    </source>
</evidence>
<keyword evidence="6" id="KW-0997">Cell inner membrane</keyword>
<dbReference type="GO" id="GO:0005886">
    <property type="term" value="C:plasma membrane"/>
    <property type="evidence" value="ECO:0007669"/>
    <property type="project" value="UniProtKB-SubCell"/>
</dbReference>
<evidence type="ECO:0000256" key="2">
    <source>
        <dbReference type="ARBA" id="ARBA00005001"/>
    </source>
</evidence>
<evidence type="ECO:0000313" key="15">
    <source>
        <dbReference type="Proteomes" id="UP000023430"/>
    </source>
</evidence>
<dbReference type="InterPro" id="IPR029044">
    <property type="entry name" value="Nucleotide-diphossugar_trans"/>
</dbReference>
<evidence type="ECO:0000256" key="4">
    <source>
        <dbReference type="ARBA" id="ARBA00020585"/>
    </source>
</evidence>
<organism evidence="14 15">
    <name type="scientific">Roseivivax isoporae LMG 25204</name>
    <dbReference type="NCBI Taxonomy" id="1449351"/>
    <lineage>
        <taxon>Bacteria</taxon>
        <taxon>Pseudomonadati</taxon>
        <taxon>Pseudomonadota</taxon>
        <taxon>Alphaproteobacteria</taxon>
        <taxon>Rhodobacterales</taxon>
        <taxon>Roseobacteraceae</taxon>
        <taxon>Roseivivax</taxon>
    </lineage>
</organism>
<comment type="pathway">
    <text evidence="2">Glycan metabolism; osmoregulated periplasmic glucan (OPG) biosynthesis.</text>
</comment>
<evidence type="ECO:0000256" key="8">
    <source>
        <dbReference type="ARBA" id="ARBA00022679"/>
    </source>
</evidence>
<evidence type="ECO:0000259" key="13">
    <source>
        <dbReference type="Pfam" id="PF13632"/>
    </source>
</evidence>
<feature type="transmembrane region" description="Helical" evidence="12">
    <location>
        <begin position="387"/>
        <end position="407"/>
    </location>
</feature>
<feature type="transmembrane region" description="Helical" evidence="12">
    <location>
        <begin position="464"/>
        <end position="484"/>
    </location>
</feature>
<comment type="caution">
    <text evidence="14">The sequence shown here is derived from an EMBL/GenBank/DDBJ whole genome shotgun (WGS) entry which is preliminary data.</text>
</comment>
<dbReference type="SUPFAM" id="SSF53448">
    <property type="entry name" value="Nucleotide-diphospho-sugar transferases"/>
    <property type="match status" value="1"/>
</dbReference>
<evidence type="ECO:0000256" key="5">
    <source>
        <dbReference type="ARBA" id="ARBA00022475"/>
    </source>
</evidence>
<protein>
    <recommendedName>
        <fullName evidence="4">Glucans biosynthesis glucosyltransferase H</fullName>
    </recommendedName>
</protein>
<dbReference type="PANTHER" id="PTHR43867:SF5">
    <property type="entry name" value="GLUCANS BIOSYNTHESIS GLUCOSYLTRANSFERASE H"/>
    <property type="match status" value="1"/>
</dbReference>
<dbReference type="eggNOG" id="COG2943">
    <property type="taxonomic scope" value="Bacteria"/>
</dbReference>
<sequence length="523" mass="56419">MAARRPGADARPTRAPLLFVAALTFTLTALVAAGFAAVVTAWTFWSVLALALVTLTSAALSLGAATAVTGLVFPAREIARPRPGWQPRSRTAILLTLCGEDPRGPARTLMDLSRDLERAGMAAHTDIFVLSDTRPDKAEAEETALAPLIGMGRITYRRRVDNTGRKPGNIGDWLDRWGSEFDYMLVLDSDSRMGAERIRGMVHRMERSPATGLLQAGMRLLPPETRFGHLQRNAQRLMGPTFLTGFSAWTGDAGNYWGHNALIRVRAFRDAVPLPRLSGPAPLGGDVLSHDFVEAAWMRRAGWRIEIDADTRASAEDGPQTLSEYHKRDRRWCQGNLQHARLIATPGLHPISRLHMAVGIMGYVAAPLWLATLLLLASGAVTMQAGWMLLAVATLLLTPKICGIARLMRQTRGLHARAIVLRAGLIETVLSSLLAPIVMVHHVVSVGEVLLGRDCGWKGPSRHGMTLPAGAFEAAAGAAILAAVAVMNPAALVWVLPVALPLVLAPAIIRFMESPCRCIVAPS</sequence>
<evidence type="ECO:0000256" key="1">
    <source>
        <dbReference type="ARBA" id="ARBA00004429"/>
    </source>
</evidence>
<dbReference type="Proteomes" id="UP000023430">
    <property type="component" value="Unassembled WGS sequence"/>
</dbReference>
<dbReference type="AlphaFoldDB" id="X7F553"/>
<comment type="subcellular location">
    <subcellularLocation>
        <location evidence="1">Cell inner membrane</location>
        <topology evidence="1">Multi-pass membrane protein</topology>
    </subcellularLocation>
</comment>
<keyword evidence="8" id="KW-0808">Transferase</keyword>
<feature type="transmembrane region" description="Helical" evidence="12">
    <location>
        <begin position="419"/>
        <end position="444"/>
    </location>
</feature>
<evidence type="ECO:0000256" key="11">
    <source>
        <dbReference type="ARBA" id="ARBA00023136"/>
    </source>
</evidence>
<keyword evidence="9 12" id="KW-0812">Transmembrane</keyword>
<dbReference type="Pfam" id="PF13632">
    <property type="entry name" value="Glyco_trans_2_3"/>
    <property type="match status" value="1"/>
</dbReference>
<gene>
    <name evidence="14" type="ORF">RISW2_10725</name>
</gene>
<keyword evidence="11 12" id="KW-0472">Membrane</keyword>